<evidence type="ECO:0000313" key="2">
    <source>
        <dbReference type="Ensembl" id="ENSELUP00000092443.1"/>
    </source>
</evidence>
<proteinExistence type="predicted"/>
<dbReference type="SUPFAM" id="SSF50729">
    <property type="entry name" value="PH domain-like"/>
    <property type="match status" value="1"/>
</dbReference>
<dbReference type="Proteomes" id="UP000265140">
    <property type="component" value="Chromosome 18"/>
</dbReference>
<sequence length="311" mass="35429">MHFFRSWLTVCWRRIFKIGFGGLVPVGDAVMSRRRVSVKELGQVDYQGWLYRKKEGKGFLGTKWKKYWFVLKKNSLYWYPAKMAEKAEGYVNLADFTVNQDDESLKVSTECYSEASDQEEVETLETSCPLYSEQLTTDSINGDVPPPRSASSPCHCPVSAPASIMTSETMDSSWLNVCSPEKAGRQKVKSDEMEALYLHLKQVKLSPTGELKRDYRTSFIHRCKDNKVNEKLHLARTLNSTLKAKEADLFAIEQVLFDPMLTAERYRDWKVGNILLLQEIQQCNKAPPGGSRVPSFLFKAPQIPVTAETSM</sequence>
<dbReference type="AlphaFoldDB" id="A0AAY5KTE2"/>
<dbReference type="GeneTree" id="ENSGT00940000163429"/>
<dbReference type="Pfam" id="PF00169">
    <property type="entry name" value="PH"/>
    <property type="match status" value="1"/>
</dbReference>
<dbReference type="InterPro" id="IPR011993">
    <property type="entry name" value="PH-like_dom_sf"/>
</dbReference>
<dbReference type="PROSITE" id="PS50003">
    <property type="entry name" value="PH_DOMAIN"/>
    <property type="match status" value="1"/>
</dbReference>
<dbReference type="SMART" id="SM00233">
    <property type="entry name" value="PH"/>
    <property type="match status" value="1"/>
</dbReference>
<organism evidence="2 3">
    <name type="scientific">Esox lucius</name>
    <name type="common">Northern pike</name>
    <dbReference type="NCBI Taxonomy" id="8010"/>
    <lineage>
        <taxon>Eukaryota</taxon>
        <taxon>Metazoa</taxon>
        <taxon>Chordata</taxon>
        <taxon>Craniata</taxon>
        <taxon>Vertebrata</taxon>
        <taxon>Euteleostomi</taxon>
        <taxon>Actinopterygii</taxon>
        <taxon>Neopterygii</taxon>
        <taxon>Teleostei</taxon>
        <taxon>Protacanthopterygii</taxon>
        <taxon>Esociformes</taxon>
        <taxon>Esocidae</taxon>
        <taxon>Esox</taxon>
    </lineage>
</organism>
<reference evidence="2 3" key="1">
    <citation type="submission" date="2020-02" db="EMBL/GenBank/DDBJ databases">
        <title>Esox lucius (northern pike) genome, fEsoLuc1, primary haplotype.</title>
        <authorList>
            <person name="Myers G."/>
            <person name="Karagic N."/>
            <person name="Meyer A."/>
            <person name="Pippel M."/>
            <person name="Reichard M."/>
            <person name="Winkler S."/>
            <person name="Tracey A."/>
            <person name="Sims Y."/>
            <person name="Howe K."/>
            <person name="Rhie A."/>
            <person name="Formenti G."/>
            <person name="Durbin R."/>
            <person name="Fedrigo O."/>
            <person name="Jarvis E.D."/>
        </authorList>
    </citation>
    <scope>NUCLEOTIDE SEQUENCE [LARGE SCALE GENOMIC DNA]</scope>
</reference>
<protein>
    <recommendedName>
        <fullName evidence="1">PH domain-containing protein</fullName>
    </recommendedName>
</protein>
<dbReference type="Ensembl" id="ENSELUT00000092834.1">
    <property type="protein sequence ID" value="ENSELUP00000092443.1"/>
    <property type="gene ID" value="ENSELUG00000014809.3"/>
</dbReference>
<reference evidence="2" key="3">
    <citation type="submission" date="2025-09" db="UniProtKB">
        <authorList>
            <consortium name="Ensembl"/>
        </authorList>
    </citation>
    <scope>IDENTIFICATION</scope>
</reference>
<reference evidence="2" key="2">
    <citation type="submission" date="2025-08" db="UniProtKB">
        <authorList>
            <consortium name="Ensembl"/>
        </authorList>
    </citation>
    <scope>IDENTIFICATION</scope>
</reference>
<dbReference type="InterPro" id="IPR051566">
    <property type="entry name" value="CNKSR"/>
</dbReference>
<dbReference type="PANTHER" id="PTHR12844:SF45">
    <property type="entry name" value="CNK3_IPCEF1 FUSION PROTEIN-RELATED"/>
    <property type="match status" value="1"/>
</dbReference>
<name>A0AAY5KTE2_ESOLU</name>
<dbReference type="PANTHER" id="PTHR12844">
    <property type="entry name" value="CONNECTOR ENCHANCER OF KINASE SUPPRESSOR OF RAS"/>
    <property type="match status" value="1"/>
</dbReference>
<feature type="domain" description="PH" evidence="1">
    <location>
        <begin position="43"/>
        <end position="79"/>
    </location>
</feature>
<accession>A0AAY5KTE2</accession>
<evidence type="ECO:0000259" key="1">
    <source>
        <dbReference type="PROSITE" id="PS50003"/>
    </source>
</evidence>
<keyword evidence="3" id="KW-1185">Reference proteome</keyword>
<dbReference type="InterPro" id="IPR001849">
    <property type="entry name" value="PH_domain"/>
</dbReference>
<dbReference type="Gene3D" id="2.30.29.30">
    <property type="entry name" value="Pleckstrin-homology domain (PH domain)/Phosphotyrosine-binding domain (PTB)"/>
    <property type="match status" value="1"/>
</dbReference>
<evidence type="ECO:0000313" key="3">
    <source>
        <dbReference type="Proteomes" id="UP000265140"/>
    </source>
</evidence>